<dbReference type="RefSeq" id="WP_037435580.1">
    <property type="nucleotide sequence ID" value="NZ_BJNI01000069.1"/>
</dbReference>
<proteinExistence type="inferred from homology"/>
<dbReference type="PANTHER" id="PTHR35401">
    <property type="entry name" value="COPG FAMILY HELIX-TURN-HELIX PROTEIN-RELATED-RELATED"/>
    <property type="match status" value="1"/>
</dbReference>
<dbReference type="SUPFAM" id="SSF47598">
    <property type="entry name" value="Ribbon-helix-helix"/>
    <property type="match status" value="1"/>
</dbReference>
<evidence type="ECO:0000256" key="1">
    <source>
        <dbReference type="ARBA" id="ARBA00022491"/>
    </source>
</evidence>
<evidence type="ECO:0000256" key="5">
    <source>
        <dbReference type="ARBA" id="ARBA00023163"/>
    </source>
</evidence>
<keyword evidence="2" id="KW-1277">Toxin-antitoxin system</keyword>
<accession>A0A844AI78</accession>
<dbReference type="EMBL" id="WISZ01000173">
    <property type="protein sequence ID" value="MQX11356.1"/>
    <property type="molecule type" value="Genomic_DNA"/>
</dbReference>
<evidence type="ECO:0000313" key="8">
    <source>
        <dbReference type="Proteomes" id="UP000466694"/>
    </source>
</evidence>
<keyword evidence="1" id="KW-0678">Repressor</keyword>
<dbReference type="InterPro" id="IPR010985">
    <property type="entry name" value="Ribbon_hlx_hlx"/>
</dbReference>
<keyword evidence="4" id="KW-0238">DNA-binding</keyword>
<dbReference type="PANTHER" id="PTHR35401:SF1">
    <property type="entry name" value="CYTOPLASMIC PROTEIN"/>
    <property type="match status" value="1"/>
</dbReference>
<dbReference type="Gene3D" id="1.20.5.780">
    <property type="entry name" value="Single helix bin"/>
    <property type="match status" value="1"/>
</dbReference>
<comment type="similarity">
    <text evidence="6">Belongs to the TacA antitoxin family.</text>
</comment>
<dbReference type="AlphaFoldDB" id="A0A844AI78"/>
<evidence type="ECO:0000256" key="6">
    <source>
        <dbReference type="ARBA" id="ARBA00049988"/>
    </source>
</evidence>
<name>A0A844AI78_RHIFR</name>
<dbReference type="Proteomes" id="UP000466694">
    <property type="component" value="Unassembled WGS sequence"/>
</dbReference>
<dbReference type="GO" id="GO:0003677">
    <property type="term" value="F:DNA binding"/>
    <property type="evidence" value="ECO:0007669"/>
    <property type="project" value="UniProtKB-KW"/>
</dbReference>
<dbReference type="GO" id="GO:0006355">
    <property type="term" value="P:regulation of DNA-templated transcription"/>
    <property type="evidence" value="ECO:0007669"/>
    <property type="project" value="InterPro"/>
</dbReference>
<reference evidence="7 8" key="1">
    <citation type="journal article" date="2013" name="Genome Biol.">
        <title>Comparative genomics of the core and accessory genomes of 48 Sinorhizobium strains comprising five genospecies.</title>
        <authorList>
            <person name="Sugawara M."/>
            <person name="Epstein B."/>
            <person name="Badgley B.D."/>
            <person name="Unno T."/>
            <person name="Xu L."/>
            <person name="Reese J."/>
            <person name="Gyaneshwar P."/>
            <person name="Denny R."/>
            <person name="Mudge J."/>
            <person name="Bharti A.K."/>
            <person name="Farmer A.D."/>
            <person name="May G.D."/>
            <person name="Woodward J.E."/>
            <person name="Medigue C."/>
            <person name="Vallenet D."/>
            <person name="Lajus A."/>
            <person name="Rouy Z."/>
            <person name="Martinez-Vaz B."/>
            <person name="Tiffin P."/>
            <person name="Young N.D."/>
            <person name="Sadowsky M.J."/>
        </authorList>
    </citation>
    <scope>NUCLEOTIDE SEQUENCE [LARGE SCALE GENOMIC DNA]</scope>
    <source>
        <strain evidence="7 8">USDA205</strain>
    </source>
</reference>
<evidence type="ECO:0000313" key="7">
    <source>
        <dbReference type="EMBL" id="MQX11356.1"/>
    </source>
</evidence>
<organism evidence="7 8">
    <name type="scientific">Rhizobium fredii</name>
    <name type="common">Sinorhizobium fredii</name>
    <dbReference type="NCBI Taxonomy" id="380"/>
    <lineage>
        <taxon>Bacteria</taxon>
        <taxon>Pseudomonadati</taxon>
        <taxon>Pseudomonadota</taxon>
        <taxon>Alphaproteobacteria</taxon>
        <taxon>Hyphomicrobiales</taxon>
        <taxon>Rhizobiaceae</taxon>
        <taxon>Sinorhizobium/Ensifer group</taxon>
        <taxon>Sinorhizobium</taxon>
    </lineage>
</organism>
<gene>
    <name evidence="7" type="ORF">GHK48_24550</name>
</gene>
<evidence type="ECO:0000256" key="2">
    <source>
        <dbReference type="ARBA" id="ARBA00022649"/>
    </source>
</evidence>
<evidence type="ECO:0000256" key="4">
    <source>
        <dbReference type="ARBA" id="ARBA00023125"/>
    </source>
</evidence>
<dbReference type="InterPro" id="IPR014795">
    <property type="entry name" value="TacA_1-like"/>
</dbReference>
<protein>
    <submittedName>
        <fullName evidence="7">DUF1778 domain-containing protein</fullName>
    </submittedName>
</protein>
<keyword evidence="5" id="KW-0804">Transcription</keyword>
<keyword evidence="3" id="KW-0805">Transcription regulation</keyword>
<sequence length="91" mass="10047">MPAPRKTRTVNLRIDPEAHDLIARAAEVCGKSITAFMTEASVYTAQEELLDQRFIGVSAEVFEAVSDKLAAPGVARDELVKLLQSKVEWMD</sequence>
<dbReference type="Pfam" id="PF08681">
    <property type="entry name" value="TacA1"/>
    <property type="match status" value="1"/>
</dbReference>
<comment type="caution">
    <text evidence="7">The sequence shown here is derived from an EMBL/GenBank/DDBJ whole genome shotgun (WGS) entry which is preliminary data.</text>
</comment>
<evidence type="ECO:0000256" key="3">
    <source>
        <dbReference type="ARBA" id="ARBA00023015"/>
    </source>
</evidence>